<dbReference type="Proteomes" id="UP000447873">
    <property type="component" value="Unassembled WGS sequence"/>
</dbReference>
<proteinExistence type="predicted"/>
<feature type="transmembrane region" description="Helical" evidence="1">
    <location>
        <begin position="51"/>
        <end position="73"/>
    </location>
</feature>
<dbReference type="EMBL" id="WNWS01000039">
    <property type="protein sequence ID" value="KAE9985566.1"/>
    <property type="molecule type" value="Genomic_DNA"/>
</dbReference>
<evidence type="ECO:0000313" key="5">
    <source>
        <dbReference type="Proteomes" id="UP000490939"/>
    </source>
</evidence>
<dbReference type="Proteomes" id="UP000490939">
    <property type="component" value="Unassembled WGS sequence"/>
</dbReference>
<feature type="transmembrane region" description="Helical" evidence="1">
    <location>
        <begin position="12"/>
        <end position="30"/>
    </location>
</feature>
<dbReference type="GO" id="GO:0000747">
    <property type="term" value="P:conjugation with cellular fusion"/>
    <property type="evidence" value="ECO:0007669"/>
    <property type="project" value="TreeGrafter"/>
</dbReference>
<dbReference type="Pfam" id="PF12351">
    <property type="entry name" value="Fig1"/>
    <property type="match status" value="1"/>
</dbReference>
<evidence type="ECO:0000313" key="4">
    <source>
        <dbReference type="Proteomes" id="UP000447873"/>
    </source>
</evidence>
<dbReference type="GO" id="GO:0016020">
    <property type="term" value="C:membrane"/>
    <property type="evidence" value="ECO:0007669"/>
    <property type="project" value="InterPro"/>
</dbReference>
<comment type="caution">
    <text evidence="2">The sequence shown here is derived from an EMBL/GenBank/DDBJ whole genome shotgun (WGS) entry which is preliminary data.</text>
</comment>
<protein>
    <submittedName>
        <fullName evidence="2">Uncharacterized protein</fullName>
    </submittedName>
</protein>
<dbReference type="GO" id="GO:0043332">
    <property type="term" value="C:mating projection tip"/>
    <property type="evidence" value="ECO:0007669"/>
    <property type="project" value="TreeGrafter"/>
</dbReference>
<dbReference type="PANTHER" id="PTHR28092:SF1">
    <property type="entry name" value="FACTOR-INDUCED GENE 1 PROTEIN"/>
    <property type="match status" value="1"/>
</dbReference>
<reference evidence="2 5" key="1">
    <citation type="submission" date="2019-07" db="EMBL/GenBank/DDBJ databases">
        <title>Venturia inaequalis Genome Resource.</title>
        <authorList>
            <person name="Lichtner F.J."/>
        </authorList>
    </citation>
    <scope>NUCLEOTIDE SEQUENCE [LARGE SCALE GENOMIC DNA]</scope>
    <source>
        <strain evidence="3 4">120213</strain>
        <strain evidence="2 5">DMI_063113</strain>
    </source>
</reference>
<accession>A0A8H3V0B8</accession>
<evidence type="ECO:0000313" key="3">
    <source>
        <dbReference type="EMBL" id="KAE9985566.1"/>
    </source>
</evidence>
<dbReference type="InterPro" id="IPR033481">
    <property type="entry name" value="Dni1/Fig1"/>
</dbReference>
<keyword evidence="1" id="KW-0472">Membrane</keyword>
<dbReference type="AlphaFoldDB" id="A0A8H3V0B8"/>
<evidence type="ECO:0000256" key="1">
    <source>
        <dbReference type="SAM" id="Phobius"/>
    </source>
</evidence>
<dbReference type="PANTHER" id="PTHR28092">
    <property type="entry name" value="FACTOR-INDUCED GENE 1 PROTEIN"/>
    <property type="match status" value="1"/>
</dbReference>
<sequence>MVFYSPAFSDFMAIALAALSVVSISQFPSWRSEVDDLTGDELDIKDFPSQFILQTSVTATCCAAIFALMAALWQHTAAVTLASLVESLGLGNVKASVGSASASLVWAGCTLLLVEALWLLRVALRIWIFNETLDREELARRCRP</sequence>
<gene>
    <name evidence="2" type="ORF">EG327_006938</name>
    <name evidence="3" type="ORF">EG328_007232</name>
</gene>
<dbReference type="EMBL" id="WNWR01000408">
    <property type="protein sequence ID" value="KAE9979640.1"/>
    <property type="molecule type" value="Genomic_DNA"/>
</dbReference>
<keyword evidence="1" id="KW-0812">Transmembrane</keyword>
<keyword evidence="5" id="KW-1185">Reference proteome</keyword>
<organism evidence="2 5">
    <name type="scientific">Venturia inaequalis</name>
    <name type="common">Apple scab fungus</name>
    <dbReference type="NCBI Taxonomy" id="5025"/>
    <lineage>
        <taxon>Eukaryota</taxon>
        <taxon>Fungi</taxon>
        <taxon>Dikarya</taxon>
        <taxon>Ascomycota</taxon>
        <taxon>Pezizomycotina</taxon>
        <taxon>Dothideomycetes</taxon>
        <taxon>Pleosporomycetidae</taxon>
        <taxon>Venturiales</taxon>
        <taxon>Venturiaceae</taxon>
        <taxon>Venturia</taxon>
    </lineage>
</organism>
<keyword evidence="1" id="KW-1133">Transmembrane helix</keyword>
<evidence type="ECO:0000313" key="2">
    <source>
        <dbReference type="EMBL" id="KAE9979640.1"/>
    </source>
</evidence>
<name>A0A8H3V0B8_VENIN</name>
<feature type="transmembrane region" description="Helical" evidence="1">
    <location>
        <begin position="93"/>
        <end position="120"/>
    </location>
</feature>